<dbReference type="OrthoDB" id="9809023at2"/>
<dbReference type="PANTHER" id="PTHR36441">
    <property type="entry name" value="HYPOTHETICAL CYTOSOLIC PROTEIN"/>
    <property type="match status" value="1"/>
</dbReference>
<evidence type="ECO:0000313" key="1">
    <source>
        <dbReference type="EMBL" id="GAU09613.1"/>
    </source>
</evidence>
<dbReference type="SUPFAM" id="SSF103007">
    <property type="entry name" value="Hypothetical protein TT1725"/>
    <property type="match status" value="1"/>
</dbReference>
<dbReference type="EMBL" id="BDFE01000020">
    <property type="protein sequence ID" value="GAU09613.1"/>
    <property type="molecule type" value="Genomic_DNA"/>
</dbReference>
<comment type="caution">
    <text evidence="1">The sequence shown here is derived from an EMBL/GenBank/DDBJ whole genome shotgun (WGS) entry which is preliminary data.</text>
</comment>
<dbReference type="InterPro" id="IPR007546">
    <property type="entry name" value="DUF503"/>
</dbReference>
<name>A0A194AJX0_9BACT</name>
<dbReference type="AlphaFoldDB" id="A0A194AJX0"/>
<reference evidence="2" key="1">
    <citation type="submission" date="2016-06" db="EMBL/GenBank/DDBJ databases">
        <title>Draft genome sequence of Desulfoplanes formicivorans strain Pf12B.</title>
        <authorList>
            <person name="Watanabe M."/>
            <person name="Kojima H."/>
            <person name="Fukui M."/>
        </authorList>
    </citation>
    <scope>NUCLEOTIDE SEQUENCE [LARGE SCALE GENOMIC DNA]</scope>
    <source>
        <strain evidence="2">Pf12B</strain>
    </source>
</reference>
<dbReference type="STRING" id="1592317.DPF_2342"/>
<evidence type="ECO:0000313" key="2">
    <source>
        <dbReference type="Proteomes" id="UP000095200"/>
    </source>
</evidence>
<gene>
    <name evidence="1" type="ORF">DPF_2342</name>
</gene>
<accession>A0A194AJX0</accession>
<organism evidence="1 2">
    <name type="scientific">Desulfoplanes formicivorans</name>
    <dbReference type="NCBI Taxonomy" id="1592317"/>
    <lineage>
        <taxon>Bacteria</taxon>
        <taxon>Pseudomonadati</taxon>
        <taxon>Thermodesulfobacteriota</taxon>
        <taxon>Desulfovibrionia</taxon>
        <taxon>Desulfovibrionales</taxon>
        <taxon>Desulfoplanaceae</taxon>
        <taxon>Desulfoplanes</taxon>
    </lineage>
</organism>
<dbReference type="Proteomes" id="UP000095200">
    <property type="component" value="Unassembled WGS sequence"/>
</dbReference>
<dbReference type="Pfam" id="PF04456">
    <property type="entry name" value="DUF503"/>
    <property type="match status" value="1"/>
</dbReference>
<sequence>MIIGILRLDFRLHNVHSLKEKRRIANSLKQKLKNKFNVAVSEVDNQDSHTWLALAAVTVSNETKRVQSQLSKAISMIEASTSEEFVDTHLEIFGA</sequence>
<keyword evidence="2" id="KW-1185">Reference proteome</keyword>
<dbReference type="Gene3D" id="3.30.70.1120">
    <property type="entry name" value="TT1725-like"/>
    <property type="match status" value="1"/>
</dbReference>
<proteinExistence type="predicted"/>
<protein>
    <recommendedName>
        <fullName evidence="3">YlxP-like protein</fullName>
    </recommendedName>
</protein>
<dbReference type="PANTHER" id="PTHR36441:SF1">
    <property type="entry name" value="DUF503 DOMAIN-CONTAINING PROTEIN"/>
    <property type="match status" value="1"/>
</dbReference>
<dbReference type="InterPro" id="IPR036746">
    <property type="entry name" value="TT1725-like_sf"/>
</dbReference>
<evidence type="ECO:0008006" key="3">
    <source>
        <dbReference type="Google" id="ProtNLM"/>
    </source>
</evidence>
<dbReference type="RefSeq" id="WP_069859875.1">
    <property type="nucleotide sequence ID" value="NZ_BDFE01000020.1"/>
</dbReference>